<keyword evidence="2" id="KW-1185">Reference proteome</keyword>
<gene>
    <name evidence="1" type="ORF">G8E00_04415</name>
</gene>
<dbReference type="AlphaFoldDB" id="A0A6G8RTG7"/>
<dbReference type="EMBL" id="CP049801">
    <property type="protein sequence ID" value="QIO05259.1"/>
    <property type="molecule type" value="Genomic_DNA"/>
</dbReference>
<protein>
    <submittedName>
        <fullName evidence="1">Uncharacterized protein</fullName>
    </submittedName>
</protein>
<organism evidence="1 2">
    <name type="scientific">Acinetobacter shaoyimingii</name>
    <dbReference type="NCBI Taxonomy" id="2715164"/>
    <lineage>
        <taxon>Bacteria</taxon>
        <taxon>Pseudomonadati</taxon>
        <taxon>Pseudomonadota</taxon>
        <taxon>Gammaproteobacteria</taxon>
        <taxon>Moraxellales</taxon>
        <taxon>Moraxellaceae</taxon>
        <taxon>Acinetobacter</taxon>
    </lineage>
</organism>
<reference evidence="1 2" key="1">
    <citation type="submission" date="2020-03" db="EMBL/GenBank/DDBJ databases">
        <authorList>
            <person name="Zhu W."/>
        </authorList>
    </citation>
    <scope>NUCLEOTIDE SEQUENCE [LARGE SCALE GENOMIC DNA]</scope>
    <source>
        <strain evidence="1 2">323-1</strain>
    </source>
</reference>
<sequence length="166" mass="19015">MKTIELKKRSLYSKLALGLMMSLLPMSTFSEIYVQPIIQGKVVKHWEVNLKTLPKPKQVIKGGEDECNGGNFPDQYRYQDLTLLDNGQVKEVIINGSNGLIFHKERIVEKMNQQKFKKKFKAVLYSKDETNPNVLSADLASDGNDSIDFIFKSGQLYKYQLNFDNC</sequence>
<dbReference type="RefSeq" id="WP_166012258.1">
    <property type="nucleotide sequence ID" value="NZ_CP049801.1"/>
</dbReference>
<proteinExistence type="predicted"/>
<evidence type="ECO:0000313" key="2">
    <source>
        <dbReference type="Proteomes" id="UP000502297"/>
    </source>
</evidence>
<accession>A0A6G8RTG7</accession>
<name>A0A6G8RTG7_9GAMM</name>
<evidence type="ECO:0000313" key="1">
    <source>
        <dbReference type="EMBL" id="QIO05259.1"/>
    </source>
</evidence>
<dbReference type="KEGG" id="asha:G8E00_04415"/>
<dbReference type="Proteomes" id="UP000502297">
    <property type="component" value="Chromosome"/>
</dbReference>